<keyword evidence="4 6" id="KW-0067">ATP-binding</keyword>
<dbReference type="Proteomes" id="UP001374893">
    <property type="component" value="Chromosome"/>
</dbReference>
<dbReference type="InterPro" id="IPR003593">
    <property type="entry name" value="AAA+_ATPase"/>
</dbReference>
<evidence type="ECO:0000256" key="2">
    <source>
        <dbReference type="ARBA" id="ARBA00022448"/>
    </source>
</evidence>
<gene>
    <name evidence="6" type="primary">ydbJ</name>
    <name evidence="6" type="ORF">HAHE_17830</name>
</gene>
<dbReference type="EMBL" id="AP024702">
    <property type="protein sequence ID" value="BCX47875.1"/>
    <property type="molecule type" value="Genomic_DNA"/>
</dbReference>
<evidence type="ECO:0000313" key="7">
    <source>
        <dbReference type="Proteomes" id="UP001374893"/>
    </source>
</evidence>
<evidence type="ECO:0000259" key="5">
    <source>
        <dbReference type="PROSITE" id="PS50893"/>
    </source>
</evidence>
<dbReference type="InterPro" id="IPR003439">
    <property type="entry name" value="ABC_transporter-like_ATP-bd"/>
</dbReference>
<dbReference type="SMART" id="SM00382">
    <property type="entry name" value="AAA"/>
    <property type="match status" value="1"/>
</dbReference>
<dbReference type="PANTHER" id="PTHR43335:SF4">
    <property type="entry name" value="ABC TRANSPORTER, ATP-BINDING PROTEIN"/>
    <property type="match status" value="1"/>
</dbReference>
<dbReference type="PROSITE" id="PS50893">
    <property type="entry name" value="ABC_TRANSPORTER_2"/>
    <property type="match status" value="1"/>
</dbReference>
<evidence type="ECO:0000313" key="6">
    <source>
        <dbReference type="EMBL" id="BCX47875.1"/>
    </source>
</evidence>
<dbReference type="Pfam" id="PF00005">
    <property type="entry name" value="ABC_tran"/>
    <property type="match status" value="1"/>
</dbReference>
<reference evidence="6 7" key="1">
    <citation type="submission" date="2021-06" db="EMBL/GenBank/DDBJ databases">
        <title>Complete genome of Haloferula helveola possessing various polysaccharide degrading enzymes.</title>
        <authorList>
            <person name="Takami H."/>
            <person name="Huang C."/>
            <person name="Hamasaki K."/>
        </authorList>
    </citation>
    <scope>NUCLEOTIDE SEQUENCE [LARGE SCALE GENOMIC DNA]</scope>
    <source>
        <strain evidence="6 7">CN-1</strain>
    </source>
</reference>
<keyword evidence="7" id="KW-1185">Reference proteome</keyword>
<dbReference type="InterPro" id="IPR017871">
    <property type="entry name" value="ABC_transporter-like_CS"/>
</dbReference>
<evidence type="ECO:0000256" key="1">
    <source>
        <dbReference type="ARBA" id="ARBA00005417"/>
    </source>
</evidence>
<dbReference type="PROSITE" id="PS00211">
    <property type="entry name" value="ABC_TRANSPORTER_1"/>
    <property type="match status" value="1"/>
</dbReference>
<evidence type="ECO:0000256" key="3">
    <source>
        <dbReference type="ARBA" id="ARBA00022741"/>
    </source>
</evidence>
<feature type="domain" description="ABC transporter" evidence="5">
    <location>
        <begin position="2"/>
        <end position="230"/>
    </location>
</feature>
<evidence type="ECO:0000256" key="4">
    <source>
        <dbReference type="ARBA" id="ARBA00022840"/>
    </source>
</evidence>
<protein>
    <submittedName>
        <fullName evidence="6">ABC transporter ATP-binding protein</fullName>
    </submittedName>
</protein>
<name>A0ABM7R9G8_9BACT</name>
<proteinExistence type="inferred from homology"/>
<dbReference type="GO" id="GO:0005524">
    <property type="term" value="F:ATP binding"/>
    <property type="evidence" value="ECO:0007669"/>
    <property type="project" value="UniProtKB-KW"/>
</dbReference>
<dbReference type="InterPro" id="IPR027417">
    <property type="entry name" value="P-loop_NTPase"/>
</dbReference>
<dbReference type="Gene3D" id="3.40.50.300">
    <property type="entry name" value="P-loop containing nucleotide triphosphate hydrolases"/>
    <property type="match status" value="1"/>
</dbReference>
<sequence>MLELDTLHKSFGGKPALKNVSFRVEEGEIYGLLGHNGAGKSTTLGIILGMVAPDQGEARIDGISVQKNRASALRRVGSIFESPCFYDYLSGWENLRILSTYSAKFDPAATKAVVEMVGLGDRIRSKVRTYSHGMRQRLALAQALLPMPRVLLLDEPTDGLDPEGIKWFRDFVLKLREERGMTVLFNSHLLVEVEQMCDRVAILRRGERVFEGRVDQLGGDERIYELDVDPWEKAAHFLELQGCQILAPGRVSLPPELDPALMVAALVGIEVRVSAFCPVRRSLEDLYLEITR</sequence>
<keyword evidence="2" id="KW-0813">Transport</keyword>
<keyword evidence="3" id="KW-0547">Nucleotide-binding</keyword>
<organism evidence="6 7">
    <name type="scientific">Haloferula helveola</name>
    <dbReference type="NCBI Taxonomy" id="490095"/>
    <lineage>
        <taxon>Bacteria</taxon>
        <taxon>Pseudomonadati</taxon>
        <taxon>Verrucomicrobiota</taxon>
        <taxon>Verrucomicrobiia</taxon>
        <taxon>Verrucomicrobiales</taxon>
        <taxon>Verrucomicrobiaceae</taxon>
        <taxon>Haloferula</taxon>
    </lineage>
</organism>
<comment type="similarity">
    <text evidence="1">Belongs to the ABC transporter superfamily.</text>
</comment>
<dbReference type="PANTHER" id="PTHR43335">
    <property type="entry name" value="ABC TRANSPORTER, ATP-BINDING PROTEIN"/>
    <property type="match status" value="1"/>
</dbReference>
<dbReference type="SUPFAM" id="SSF52540">
    <property type="entry name" value="P-loop containing nucleoside triphosphate hydrolases"/>
    <property type="match status" value="1"/>
</dbReference>
<dbReference type="RefSeq" id="WP_338690317.1">
    <property type="nucleotide sequence ID" value="NZ_AP024702.1"/>
</dbReference>
<accession>A0ABM7R9G8</accession>